<keyword evidence="2" id="KW-1185">Reference proteome</keyword>
<sequence length="644" mass="71595">MKSLHKRVAPSSSVEILSSELLPLNLPTKKRRLHDIFPRRVDYEGSHLAFGKNFQKLLGTGAHCLGDGAVSRFGSFEGKHSFRPNTSDRAMAVVEVEGKQDFEERASLLEVPIVKMCKSLVDKGPMYSGQYVKLFSQLSNVEYDGPSGNIVGKQATVNFKPSIQSVKALTPSELCSKNPSSETVQRNTKTISYVEPSSASRSSQAFSSRQGKRLQGSGNLERMRLGHTSDRNIEKIFKSGCGTIAEVVNLSGRYSPLIAQSKTSVAENDLSQYRSTPVGSLDIELVLDPEGGIKERSLQLACSSSGGIVQRTEKILKVESCLNFLEQFGVFKSSDKLVPRVICAAATRPGIVGDGVITQNCRICGKPEDAVGTLICDACEQVFHVACCQPKARTLPRDDRWTCSFCRRKDKRIKKKGSKSLESCLLEGSLGVGVWRGEGYPTSCAWDVCQFRGQYRTQVRIGVKYQAEVPEWTGKDDQPLLEANVIEDYPGMEIPLSLAEKIREKELAEKNLVNNIWPKGWLPATCLPGGSRENWLQCQHVLYEEGQVCPDGTMAVTDIICGKWRRAPLEVEAVEGWECSWALVWDPRHADCVVPQELPTEEIEKRQMSNQVQIEKVGIWTYWKDRHSQISEKSKEKGFTFICG</sequence>
<dbReference type="Proteomes" id="UP001162992">
    <property type="component" value="Chromosome 15"/>
</dbReference>
<name>A0ACC2BFL3_DIPCM</name>
<evidence type="ECO:0000313" key="1">
    <source>
        <dbReference type="EMBL" id="KAJ7528576.1"/>
    </source>
</evidence>
<dbReference type="EMBL" id="CM055106">
    <property type="protein sequence ID" value="KAJ7528576.1"/>
    <property type="molecule type" value="Genomic_DNA"/>
</dbReference>
<protein>
    <submittedName>
        <fullName evidence="1">Uncharacterized protein</fullName>
    </submittedName>
</protein>
<evidence type="ECO:0000313" key="2">
    <source>
        <dbReference type="Proteomes" id="UP001162992"/>
    </source>
</evidence>
<organism evidence="1 2">
    <name type="scientific">Diphasiastrum complanatum</name>
    <name type="common">Issler's clubmoss</name>
    <name type="synonym">Lycopodium complanatum</name>
    <dbReference type="NCBI Taxonomy" id="34168"/>
    <lineage>
        <taxon>Eukaryota</taxon>
        <taxon>Viridiplantae</taxon>
        <taxon>Streptophyta</taxon>
        <taxon>Embryophyta</taxon>
        <taxon>Tracheophyta</taxon>
        <taxon>Lycopodiopsida</taxon>
        <taxon>Lycopodiales</taxon>
        <taxon>Lycopodiaceae</taxon>
        <taxon>Lycopodioideae</taxon>
        <taxon>Diphasiastrum</taxon>
    </lineage>
</organism>
<proteinExistence type="predicted"/>
<accession>A0ACC2BFL3</accession>
<gene>
    <name evidence="1" type="ORF">O6H91_15G008700</name>
</gene>
<comment type="caution">
    <text evidence="1">The sequence shown here is derived from an EMBL/GenBank/DDBJ whole genome shotgun (WGS) entry which is preliminary data.</text>
</comment>
<reference evidence="2" key="1">
    <citation type="journal article" date="2024" name="Proc. Natl. Acad. Sci. U.S.A.">
        <title>Extraordinary preservation of gene collinearity over three hundred million years revealed in homosporous lycophytes.</title>
        <authorList>
            <person name="Li C."/>
            <person name="Wickell D."/>
            <person name="Kuo L.Y."/>
            <person name="Chen X."/>
            <person name="Nie B."/>
            <person name="Liao X."/>
            <person name="Peng D."/>
            <person name="Ji J."/>
            <person name="Jenkins J."/>
            <person name="Williams M."/>
            <person name="Shu S."/>
            <person name="Plott C."/>
            <person name="Barry K."/>
            <person name="Rajasekar S."/>
            <person name="Grimwood J."/>
            <person name="Han X."/>
            <person name="Sun S."/>
            <person name="Hou Z."/>
            <person name="He W."/>
            <person name="Dai G."/>
            <person name="Sun C."/>
            <person name="Schmutz J."/>
            <person name="Leebens-Mack J.H."/>
            <person name="Li F.W."/>
            <person name="Wang L."/>
        </authorList>
    </citation>
    <scope>NUCLEOTIDE SEQUENCE [LARGE SCALE GENOMIC DNA]</scope>
    <source>
        <strain evidence="2">cv. PW_Plant_1</strain>
    </source>
</reference>